<dbReference type="EMBL" id="BRXY01000371">
    <property type="protein sequence ID" value="GMH90353.1"/>
    <property type="molecule type" value="Genomic_DNA"/>
</dbReference>
<evidence type="ECO:0000256" key="4">
    <source>
        <dbReference type="ARBA" id="ARBA00022741"/>
    </source>
</evidence>
<dbReference type="Pfam" id="PF10585">
    <property type="entry name" value="UBA_E1_SCCH"/>
    <property type="match status" value="1"/>
</dbReference>
<evidence type="ECO:0000256" key="10">
    <source>
        <dbReference type="PIRSR" id="PIRSR039133-3"/>
    </source>
</evidence>
<dbReference type="OrthoDB" id="10255449at2759"/>
<evidence type="ECO:0000256" key="9">
    <source>
        <dbReference type="PIRSR" id="PIRSR039133-2"/>
    </source>
</evidence>
<keyword evidence="6 7" id="KW-0067">ATP-binding</keyword>
<feature type="binding site" evidence="10">
    <location>
        <position position="445"/>
    </location>
    <ligand>
        <name>Zn(2+)</name>
        <dbReference type="ChEBI" id="CHEBI:29105"/>
    </ligand>
</feature>
<keyword evidence="4 7" id="KW-0547">Nucleotide-binding</keyword>
<dbReference type="InterPro" id="IPR019572">
    <property type="entry name" value="UBA_E1_SCCH"/>
</dbReference>
<dbReference type="InterPro" id="IPR028077">
    <property type="entry name" value="UAE_UbL_dom"/>
</dbReference>
<feature type="region of interest" description="Disordered" evidence="12">
    <location>
        <begin position="544"/>
        <end position="638"/>
    </location>
</feature>
<comment type="pathway">
    <text evidence="1">Protein modification; protein ubiquitination.</text>
</comment>
<feature type="binding site" evidence="9">
    <location>
        <position position="41"/>
    </location>
    <ligand>
        <name>ATP</name>
        <dbReference type="ChEBI" id="CHEBI:30616"/>
    </ligand>
</feature>
<comment type="subunit">
    <text evidence="7">Heterodimer.</text>
</comment>
<keyword evidence="3" id="KW-0436">Ligase</keyword>
<dbReference type="InterPro" id="IPR033127">
    <property type="entry name" value="UBQ-activ_enz_E1_Cys_AS"/>
</dbReference>
<evidence type="ECO:0000256" key="3">
    <source>
        <dbReference type="ARBA" id="ARBA00022598"/>
    </source>
</evidence>
<feature type="binding site" evidence="9">
    <location>
        <begin position="49"/>
        <end position="52"/>
    </location>
    <ligand>
        <name>ATP</name>
        <dbReference type="ChEBI" id="CHEBI:30616"/>
    </ligand>
</feature>
<comment type="caution">
    <text evidence="16">The sequence shown here is derived from an EMBL/GenBank/DDBJ whole genome shotgun (WGS) entry which is preliminary data.</text>
</comment>
<organism evidence="16 17">
    <name type="scientific">Triparma strigata</name>
    <dbReference type="NCBI Taxonomy" id="1606541"/>
    <lineage>
        <taxon>Eukaryota</taxon>
        <taxon>Sar</taxon>
        <taxon>Stramenopiles</taxon>
        <taxon>Ochrophyta</taxon>
        <taxon>Bolidophyceae</taxon>
        <taxon>Parmales</taxon>
        <taxon>Triparmaceae</taxon>
        <taxon>Triparma</taxon>
    </lineage>
</organism>
<dbReference type="GO" id="GO:0046872">
    <property type="term" value="F:metal ion binding"/>
    <property type="evidence" value="ECO:0007669"/>
    <property type="project" value="UniProtKB-KW"/>
</dbReference>
<feature type="active site" description="Glycyl thioester intermediate" evidence="8 11">
    <location>
        <position position="178"/>
    </location>
</feature>
<dbReference type="InterPro" id="IPR045886">
    <property type="entry name" value="ThiF/MoeB/HesA"/>
</dbReference>
<dbReference type="InterPro" id="IPR035985">
    <property type="entry name" value="Ubiquitin-activating_enz"/>
</dbReference>
<evidence type="ECO:0000256" key="12">
    <source>
        <dbReference type="SAM" id="MobiDB-lite"/>
    </source>
</evidence>
<evidence type="ECO:0000313" key="17">
    <source>
        <dbReference type="Proteomes" id="UP001165085"/>
    </source>
</evidence>
<proteinExistence type="inferred from homology"/>
<comment type="pathway">
    <text evidence="7">Protein modification; protein sumoylation.</text>
</comment>
<feature type="compositionally biased region" description="Basic and acidic residues" evidence="12">
    <location>
        <begin position="550"/>
        <end position="561"/>
    </location>
</feature>
<feature type="compositionally biased region" description="Acidic residues" evidence="12">
    <location>
        <begin position="629"/>
        <end position="638"/>
    </location>
</feature>
<keyword evidence="5 7" id="KW-0833">Ubl conjugation pathway</keyword>
<feature type="binding site" evidence="9">
    <location>
        <begin position="17"/>
        <end position="22"/>
    </location>
    <ligand>
        <name>ATP</name>
        <dbReference type="ChEBI" id="CHEBI:30616"/>
    </ligand>
</feature>
<dbReference type="Proteomes" id="UP001165085">
    <property type="component" value="Unassembled WGS sequence"/>
</dbReference>
<dbReference type="GO" id="GO:0031510">
    <property type="term" value="C:SUMO activating enzyme complex"/>
    <property type="evidence" value="ECO:0007669"/>
    <property type="project" value="UniProtKB-UniRule"/>
</dbReference>
<protein>
    <recommendedName>
        <fullName evidence="7">SUMO-activating enzyme subunit</fullName>
    </recommendedName>
</protein>
<dbReference type="PANTHER" id="PTHR10953:SF5">
    <property type="entry name" value="SUMO-ACTIVATING ENZYME SUBUNIT 2"/>
    <property type="match status" value="1"/>
</dbReference>
<feature type="binding site" evidence="9">
    <location>
        <begin position="122"/>
        <end position="127"/>
    </location>
    <ligand>
        <name>ATP</name>
        <dbReference type="ChEBI" id="CHEBI:30616"/>
    </ligand>
</feature>
<evidence type="ECO:0000256" key="5">
    <source>
        <dbReference type="ARBA" id="ARBA00022786"/>
    </source>
</evidence>
<dbReference type="InterPro" id="IPR042063">
    <property type="entry name" value="Ubi_acti_E1_SCCH"/>
</dbReference>
<evidence type="ECO:0000259" key="15">
    <source>
        <dbReference type="Pfam" id="PF14732"/>
    </source>
</evidence>
<dbReference type="PANTHER" id="PTHR10953">
    <property type="entry name" value="UBIQUITIN-ACTIVATING ENZYME E1"/>
    <property type="match status" value="1"/>
</dbReference>
<dbReference type="InterPro" id="IPR000594">
    <property type="entry name" value="ThiF_NAD_FAD-bd"/>
</dbReference>
<dbReference type="PIRSF" id="PIRSF039133">
    <property type="entry name" value="SUMO_E1B"/>
    <property type="match status" value="1"/>
</dbReference>
<name>A0A9W7BPJ3_9STRA</name>
<evidence type="ECO:0000259" key="13">
    <source>
        <dbReference type="Pfam" id="PF00899"/>
    </source>
</evidence>
<feature type="binding site" evidence="9">
    <location>
        <position position="65"/>
    </location>
    <ligand>
        <name>ATP</name>
        <dbReference type="ChEBI" id="CHEBI:30616"/>
    </ligand>
</feature>
<dbReference type="Gene3D" id="3.10.290.20">
    <property type="entry name" value="Ubiquitin-like 2 activating enzyme e1b. Chain: B, domain 3"/>
    <property type="match status" value="1"/>
</dbReference>
<dbReference type="GO" id="GO:0005737">
    <property type="term" value="C:cytoplasm"/>
    <property type="evidence" value="ECO:0007669"/>
    <property type="project" value="TreeGrafter"/>
</dbReference>
<gene>
    <name evidence="16" type="ORF">TrST_g2037</name>
</gene>
<dbReference type="SUPFAM" id="SSF69572">
    <property type="entry name" value="Activating enzymes of the ubiquitin-like proteins"/>
    <property type="match status" value="1"/>
</dbReference>
<feature type="binding site" evidence="10">
    <location>
        <position position="166"/>
    </location>
    <ligand>
        <name>Zn(2+)</name>
        <dbReference type="ChEBI" id="CHEBI:29105"/>
    </ligand>
</feature>
<evidence type="ECO:0000256" key="7">
    <source>
        <dbReference type="PIRNR" id="PIRNR039133"/>
    </source>
</evidence>
<accession>A0A9W7BPJ3</accession>
<dbReference type="Pfam" id="PF00899">
    <property type="entry name" value="ThiF"/>
    <property type="match status" value="1"/>
</dbReference>
<feature type="domain" description="THIF-type NAD/FAD binding fold" evidence="13">
    <location>
        <begin position="8"/>
        <end position="405"/>
    </location>
</feature>
<evidence type="ECO:0000256" key="1">
    <source>
        <dbReference type="ARBA" id="ARBA00004906"/>
    </source>
</evidence>
<dbReference type="Gene3D" id="1.10.10.2660">
    <property type="entry name" value="Ubiquitin-activating enzyme E1, SCCH domain"/>
    <property type="match status" value="1"/>
</dbReference>
<dbReference type="GO" id="GO:0005524">
    <property type="term" value="F:ATP binding"/>
    <property type="evidence" value="ECO:0007669"/>
    <property type="project" value="UniProtKB-UniRule"/>
</dbReference>
<comment type="similarity">
    <text evidence="2 7">Belongs to the ubiquitin-activating E1 family.</text>
</comment>
<evidence type="ECO:0000259" key="14">
    <source>
        <dbReference type="Pfam" id="PF10585"/>
    </source>
</evidence>
<feature type="binding site" evidence="10">
    <location>
        <position position="442"/>
    </location>
    <ligand>
        <name>Zn(2+)</name>
        <dbReference type="ChEBI" id="CHEBI:29105"/>
    </ligand>
</feature>
<dbReference type="Pfam" id="PF14732">
    <property type="entry name" value="UAE_UbL"/>
    <property type="match status" value="1"/>
</dbReference>
<keyword evidence="7 10" id="KW-0479">Metal-binding</keyword>
<dbReference type="InterPro" id="IPR030661">
    <property type="entry name" value="Uba2"/>
</dbReference>
<dbReference type="GO" id="GO:0019948">
    <property type="term" value="F:SUMO activating enzyme activity"/>
    <property type="evidence" value="ECO:0007669"/>
    <property type="project" value="UniProtKB-UniRule"/>
</dbReference>
<evidence type="ECO:0000313" key="16">
    <source>
        <dbReference type="EMBL" id="GMH90353.1"/>
    </source>
</evidence>
<keyword evidence="17" id="KW-1185">Reference proteome</keyword>
<feature type="compositionally biased region" description="Acidic residues" evidence="12">
    <location>
        <begin position="562"/>
        <end position="573"/>
    </location>
</feature>
<dbReference type="AlphaFoldDB" id="A0A9W7BPJ3"/>
<evidence type="ECO:0000256" key="8">
    <source>
        <dbReference type="PIRSR" id="PIRSR039133-1"/>
    </source>
</evidence>
<feature type="compositionally biased region" description="Acidic residues" evidence="12">
    <location>
        <begin position="584"/>
        <end position="600"/>
    </location>
</feature>
<evidence type="ECO:0000256" key="6">
    <source>
        <dbReference type="ARBA" id="ARBA00022840"/>
    </source>
</evidence>
<dbReference type="Gene3D" id="3.40.50.720">
    <property type="entry name" value="NAD(P)-binding Rossmann-like Domain"/>
    <property type="match status" value="1"/>
</dbReference>
<evidence type="ECO:0000256" key="2">
    <source>
        <dbReference type="ARBA" id="ARBA00005673"/>
    </source>
</evidence>
<reference evidence="17" key="1">
    <citation type="journal article" date="2023" name="Commun. Biol.">
        <title>Genome analysis of Parmales, the sister group of diatoms, reveals the evolutionary specialization of diatoms from phago-mixotrophs to photoautotrophs.</title>
        <authorList>
            <person name="Ban H."/>
            <person name="Sato S."/>
            <person name="Yoshikawa S."/>
            <person name="Yamada K."/>
            <person name="Nakamura Y."/>
            <person name="Ichinomiya M."/>
            <person name="Sato N."/>
            <person name="Blanc-Mathieu R."/>
            <person name="Endo H."/>
            <person name="Kuwata A."/>
            <person name="Ogata H."/>
        </authorList>
    </citation>
    <scope>NUCLEOTIDE SEQUENCE [LARGE SCALE GENOMIC DNA]</scope>
    <source>
        <strain evidence="17">NIES 3701</strain>
    </source>
</reference>
<feature type="domain" description="Ubiquitin/SUMO-activating enzyme ubiquitin-like" evidence="15">
    <location>
        <begin position="453"/>
        <end position="536"/>
    </location>
</feature>
<sequence>MEVLSPLISSSSILVIGSGGIGCELLKNLAGSGFTAVEVIDLDTIDVSNLNRQFLFRGEHVGLPKCEVACIASRKISSTLGHTSSSVPGVGFYKPHHGNVKDNSRFSTSFFKRFTVVLNALDNVSARRHVNRLCLSADIPLIEAGTTGYLGQTTVIAGKQTECYECQPKPTQKVYPICTIRSTPSMPVHCIVWGKELYKLMFGDATASMLFEDTVESDEPSTFMEPVVDSRLKPTDSPSFDSIKSYAVSALTALYTTEINKQLSMDRYKGAAKVPVAKDIEALMVKAEEWWKSNEPPSTKDNGEKIIWTDEQCCHELFSIIKEVYTTSTSPPALFTAATEFDKDNHLSMRFVTAASNLRASIFSIETSSFYTAKGIAGNIIPAIATTNAIVAGLQVLELFKILKHGVSKIKGVCKFTYCLRDKTRKGLFLQPTSLVSPNEKCYVCRNARVVLSVNAETTILQTMIDDILKKKMSFNSPILQIGCSQIYEDGEEEYEVNLPKLLKDLPAGGIKDGTILTVEDFEQDMEITLEIVHMEFDEEDENQFIVGGDKPKPKPSKSSEKEEDDVPGDDNLGDSTAGAADANDNDDDDDIVEITEEDNANSLRTRKRGRSEEDDGAVAPKKARGGGEDEEAAIAID</sequence>
<keyword evidence="7 10" id="KW-0862">Zinc</keyword>
<dbReference type="GO" id="GO:0016925">
    <property type="term" value="P:protein sumoylation"/>
    <property type="evidence" value="ECO:0007669"/>
    <property type="project" value="UniProtKB-UniRule"/>
</dbReference>
<feature type="domain" description="Ubiquitin-activating enzyme SCCH" evidence="14">
    <location>
        <begin position="254"/>
        <end position="374"/>
    </location>
</feature>
<feature type="binding site" evidence="10">
    <location>
        <position position="163"/>
    </location>
    <ligand>
        <name>Zn(2+)</name>
        <dbReference type="ChEBI" id="CHEBI:29105"/>
    </ligand>
</feature>
<dbReference type="PROSITE" id="PS00865">
    <property type="entry name" value="UBIQUITIN_ACTIVAT_2"/>
    <property type="match status" value="1"/>
</dbReference>
<evidence type="ECO:0000256" key="11">
    <source>
        <dbReference type="PROSITE-ProRule" id="PRU10132"/>
    </source>
</evidence>